<protein>
    <recommendedName>
        <fullName evidence="3">BLOC-1-related complex subunit 6 C-terminal helix domain-containing protein</fullName>
    </recommendedName>
</protein>
<evidence type="ECO:0000313" key="4">
    <source>
        <dbReference type="Araport" id="AT4G23330"/>
    </source>
</evidence>
<dbReference type="PANTHER" id="PTHR39708:SF2">
    <property type="entry name" value="BLOC-1-RELATED COMPLEX SUBUNIT 6 C-TERMINAL HELIX DOMAIN-CONTAINING PROTEIN"/>
    <property type="match status" value="1"/>
</dbReference>
<evidence type="ECO:0000313" key="5">
    <source>
        <dbReference type="EMBL" id="CAA0396234.1"/>
    </source>
</evidence>
<dbReference type="SMR" id="A0A654FS02"/>
<sequence length="270" mass="30668">MDAGAEIDVVRPVEADSAAEISPEQDHEGRSEPSSLNQGEILKTLATVEKDSQAIAESFSSLFVSLRSTLSEATGSSVDHMACFGEAAGRLQENALDAATKGNRYINSCLRLWITYFSYIKILIIKLMMPKNSKLTFRSLSKSLSLFGSSSPARLNLWFLWIGFVSVRTESSTISPLADALEEEALDVDDFEADKKPEDLQPSVVYQQRLLEERKIYENEQQREVERLKSDLKEKKRLARMLDNKEIFRVIRLRQPEFERLRSERSILVK</sequence>
<dbReference type="EMBL" id="CACSHJ010000095">
    <property type="protein sequence ID" value="CAA0396234.1"/>
    <property type="molecule type" value="Genomic_DNA"/>
</dbReference>
<feature type="coiled-coil region" evidence="1">
    <location>
        <begin position="218"/>
        <end position="245"/>
    </location>
</feature>
<feature type="region of interest" description="Disordered" evidence="2">
    <location>
        <begin position="1"/>
        <end position="36"/>
    </location>
</feature>
<dbReference type="Araport" id="AT4G23330"/>
<dbReference type="EMBL" id="CACRSJ010000109">
    <property type="protein sequence ID" value="VYS63647.1"/>
    <property type="molecule type" value="Genomic_DNA"/>
</dbReference>
<evidence type="ECO:0000256" key="1">
    <source>
        <dbReference type="SAM" id="Coils"/>
    </source>
</evidence>
<reference evidence="6 7" key="1">
    <citation type="submission" date="2019-11" db="EMBL/GenBank/DDBJ databases">
        <authorList>
            <person name="Jiao W.-B."/>
            <person name="Schneeberger K."/>
        </authorList>
    </citation>
    <scope>NUCLEOTIDE SEQUENCE [LARGE SCALE GENOMIC DNA]</scope>
    <source>
        <strain evidence="7">cv. An-1</strain>
        <strain evidence="8">cv. C24</strain>
    </source>
</reference>
<dbReference type="Proteomes" id="UP000434276">
    <property type="component" value="Unassembled WGS sequence"/>
</dbReference>
<accession>A0A654FS02</accession>
<evidence type="ECO:0000313" key="8">
    <source>
        <dbReference type="Proteomes" id="UP000434276"/>
    </source>
</evidence>
<name>A0A654FS02_ARATH</name>
<feature type="domain" description="BLOC-1-related complex subunit 6 C-terminal helix" evidence="3">
    <location>
        <begin position="43"/>
        <end position="112"/>
    </location>
</feature>
<dbReference type="AlphaFoldDB" id="A0A654FS02"/>
<dbReference type="GeneID" id="828432"/>
<proteinExistence type="predicted"/>
<organism evidence="6 7">
    <name type="scientific">Arabidopsis thaliana</name>
    <name type="common">Mouse-ear cress</name>
    <dbReference type="NCBI Taxonomy" id="3702"/>
    <lineage>
        <taxon>Eukaryota</taxon>
        <taxon>Viridiplantae</taxon>
        <taxon>Streptophyta</taxon>
        <taxon>Embryophyta</taxon>
        <taxon>Tracheophyta</taxon>
        <taxon>Spermatophyta</taxon>
        <taxon>Magnoliopsida</taxon>
        <taxon>eudicotyledons</taxon>
        <taxon>Gunneridae</taxon>
        <taxon>Pentapetalae</taxon>
        <taxon>rosids</taxon>
        <taxon>malvids</taxon>
        <taxon>Brassicales</taxon>
        <taxon>Brassicaceae</taxon>
        <taxon>Camelineae</taxon>
        <taxon>Arabidopsis</taxon>
    </lineage>
</organism>
<dbReference type="InterPro" id="IPR046465">
    <property type="entry name" value="BORCS6_C"/>
</dbReference>
<keyword evidence="1" id="KW-0175">Coiled coil</keyword>
<gene>
    <name evidence="4" type="ordered locus">At4g23330</name>
    <name evidence="6" type="ORF">AN1_LOCUS19061</name>
    <name evidence="5" type="ORF">C24_LOCUS18964</name>
</gene>
<dbReference type="ExpressionAtlas" id="A0A654FS02">
    <property type="expression patterns" value="baseline and differential"/>
</dbReference>
<evidence type="ECO:0000256" key="2">
    <source>
        <dbReference type="SAM" id="MobiDB-lite"/>
    </source>
</evidence>
<dbReference type="Proteomes" id="UP000426265">
    <property type="component" value="Unassembled WGS sequence"/>
</dbReference>
<dbReference type="Pfam" id="PF10157">
    <property type="entry name" value="BORCS6"/>
    <property type="match status" value="1"/>
</dbReference>
<evidence type="ECO:0000259" key="3">
    <source>
        <dbReference type="Pfam" id="PF10157"/>
    </source>
</evidence>
<dbReference type="PANTHER" id="PTHR39708">
    <property type="entry name" value="OS07G0483400 PROTEIN"/>
    <property type="match status" value="1"/>
</dbReference>
<dbReference type="OrthoDB" id="21270at2759"/>
<evidence type="ECO:0000313" key="7">
    <source>
        <dbReference type="Proteomes" id="UP000426265"/>
    </source>
</evidence>
<evidence type="ECO:0000313" key="6">
    <source>
        <dbReference type="EMBL" id="VYS63647.1"/>
    </source>
</evidence>